<accession>B1C492</accession>
<dbReference type="PROSITE" id="PS00211">
    <property type="entry name" value="ABC_TRANSPORTER_1"/>
    <property type="match status" value="1"/>
</dbReference>
<protein>
    <submittedName>
        <fullName evidence="6">ABC transporter, ATP-binding protein</fullName>
    </submittedName>
</protein>
<dbReference type="Proteomes" id="UP000004910">
    <property type="component" value="Unassembled WGS sequence"/>
</dbReference>
<reference evidence="6" key="2">
    <citation type="submission" date="2014-06" db="EMBL/GenBank/DDBJ databases">
        <title>Draft genome sequence of Clostridium spiroforme (DSM 1552).</title>
        <authorList>
            <person name="Sudarsanam P."/>
            <person name="Ley R."/>
            <person name="Guruge J."/>
            <person name="Turnbaugh P.J."/>
            <person name="Mahowald M."/>
            <person name="Liep D."/>
            <person name="Gordon J."/>
        </authorList>
    </citation>
    <scope>NUCLEOTIDE SEQUENCE</scope>
    <source>
        <strain evidence="6">DSM 1552</strain>
    </source>
</reference>
<dbReference type="InterPro" id="IPR003439">
    <property type="entry name" value="ABC_transporter-like_ATP-bd"/>
</dbReference>
<dbReference type="PANTHER" id="PTHR43335:SF8">
    <property type="entry name" value="ABC TRANSPORTER, ATP-BINDING PROTEIN"/>
    <property type="match status" value="1"/>
</dbReference>
<keyword evidence="7" id="KW-1185">Reference proteome</keyword>
<dbReference type="InterPro" id="IPR027417">
    <property type="entry name" value="P-loop_NTPase"/>
</dbReference>
<evidence type="ECO:0000256" key="1">
    <source>
        <dbReference type="ARBA" id="ARBA00005417"/>
    </source>
</evidence>
<gene>
    <name evidence="6" type="ORF">CLOSPI_02060</name>
</gene>
<dbReference type="InterPro" id="IPR017871">
    <property type="entry name" value="ABC_transporter-like_CS"/>
</dbReference>
<sequence>MKKILIETDSLTKHYGKFIALDNVCVQLKEGEIYGLIGKNGAGKTTLMRTLVGLSIPTAGRIILFGKEHEKNIQIERKNIGCMIENPSIIPYMTAKQNLQLHQTLRGIRKTDCKAELELVGLSADLKKKAKDFSLGMKQRLGIAIALLGNPQILILDEPINGLDPIGVTEIRNLIIDLCKNKNITILISSHNLPELYQVATQYIFIDSGKIVNSMSLEELEKESNPHLLIGCKQLENLIKVLKSILHTDNYKVISDTELELYDYLTDIEYVSRVLSENDIVVTNLSYQEETLENYFLSLVGGVKNA</sequence>
<dbReference type="SMART" id="SM00382">
    <property type="entry name" value="AAA"/>
    <property type="match status" value="1"/>
</dbReference>
<dbReference type="GO" id="GO:0005524">
    <property type="term" value="F:ATP binding"/>
    <property type="evidence" value="ECO:0007669"/>
    <property type="project" value="UniProtKB-KW"/>
</dbReference>
<evidence type="ECO:0000259" key="5">
    <source>
        <dbReference type="PROSITE" id="PS50893"/>
    </source>
</evidence>
<comment type="similarity">
    <text evidence="1">Belongs to the ABC transporter superfamily.</text>
</comment>
<name>B1C492_9FIRM</name>
<dbReference type="HOGENOM" id="CLU_000604_1_2_9"/>
<dbReference type="eggNOG" id="COG1131">
    <property type="taxonomic scope" value="Bacteria"/>
</dbReference>
<dbReference type="Pfam" id="PF00005">
    <property type="entry name" value="ABC_tran"/>
    <property type="match status" value="1"/>
</dbReference>
<evidence type="ECO:0000256" key="4">
    <source>
        <dbReference type="ARBA" id="ARBA00022840"/>
    </source>
</evidence>
<keyword evidence="2" id="KW-0813">Transport</keyword>
<evidence type="ECO:0000256" key="2">
    <source>
        <dbReference type="ARBA" id="ARBA00022448"/>
    </source>
</evidence>
<evidence type="ECO:0000313" key="6">
    <source>
        <dbReference type="EMBL" id="EDS74476.1"/>
    </source>
</evidence>
<keyword evidence="4 6" id="KW-0067">ATP-binding</keyword>
<dbReference type="PROSITE" id="PS50893">
    <property type="entry name" value="ABC_TRANSPORTER_2"/>
    <property type="match status" value="1"/>
</dbReference>
<evidence type="ECO:0000256" key="3">
    <source>
        <dbReference type="ARBA" id="ARBA00022741"/>
    </source>
</evidence>
<dbReference type="RefSeq" id="WP_004610532.1">
    <property type="nucleotide sequence ID" value="NZ_CP102275.1"/>
</dbReference>
<organism evidence="6 7">
    <name type="scientific">Thomasclavelia spiroformis DSM 1552</name>
    <dbReference type="NCBI Taxonomy" id="428126"/>
    <lineage>
        <taxon>Bacteria</taxon>
        <taxon>Bacillati</taxon>
        <taxon>Bacillota</taxon>
        <taxon>Erysipelotrichia</taxon>
        <taxon>Erysipelotrichales</taxon>
        <taxon>Coprobacillaceae</taxon>
        <taxon>Thomasclavelia</taxon>
    </lineage>
</organism>
<dbReference type="Gene3D" id="3.40.50.300">
    <property type="entry name" value="P-loop containing nucleotide triphosphate hydrolases"/>
    <property type="match status" value="1"/>
</dbReference>
<proteinExistence type="inferred from homology"/>
<dbReference type="GO" id="GO:0016887">
    <property type="term" value="F:ATP hydrolysis activity"/>
    <property type="evidence" value="ECO:0007669"/>
    <property type="project" value="InterPro"/>
</dbReference>
<keyword evidence="3" id="KW-0547">Nucleotide-binding</keyword>
<dbReference type="OrthoDB" id="9804819at2"/>
<dbReference type="SUPFAM" id="SSF52540">
    <property type="entry name" value="P-loop containing nucleoside triphosphate hydrolases"/>
    <property type="match status" value="1"/>
</dbReference>
<dbReference type="PANTHER" id="PTHR43335">
    <property type="entry name" value="ABC TRANSPORTER, ATP-BINDING PROTEIN"/>
    <property type="match status" value="1"/>
</dbReference>
<dbReference type="InterPro" id="IPR003593">
    <property type="entry name" value="AAA+_ATPase"/>
</dbReference>
<feature type="domain" description="ABC transporter" evidence="5">
    <location>
        <begin position="6"/>
        <end position="233"/>
    </location>
</feature>
<dbReference type="GeneID" id="94017140"/>
<comment type="caution">
    <text evidence="6">The sequence shown here is derived from an EMBL/GenBank/DDBJ whole genome shotgun (WGS) entry which is preliminary data.</text>
</comment>
<evidence type="ECO:0000313" key="7">
    <source>
        <dbReference type="Proteomes" id="UP000004910"/>
    </source>
</evidence>
<reference evidence="6" key="1">
    <citation type="submission" date="2008-02" db="EMBL/GenBank/DDBJ databases">
        <authorList>
            <person name="Fulton L."/>
            <person name="Clifton S."/>
            <person name="Fulton B."/>
            <person name="Xu J."/>
            <person name="Minx P."/>
            <person name="Pepin K.H."/>
            <person name="Johnson M."/>
            <person name="Thiruvilangam P."/>
            <person name="Bhonagiri V."/>
            <person name="Nash W.E."/>
            <person name="Mardis E.R."/>
            <person name="Wilson R.K."/>
        </authorList>
    </citation>
    <scope>NUCLEOTIDE SEQUENCE [LARGE SCALE GENOMIC DNA]</scope>
    <source>
        <strain evidence="6">DSM 1552</strain>
    </source>
</reference>
<dbReference type="AlphaFoldDB" id="B1C492"/>
<dbReference type="STRING" id="428126.CLOSPI_02060"/>
<dbReference type="EMBL" id="ABIK02000014">
    <property type="protein sequence ID" value="EDS74476.1"/>
    <property type="molecule type" value="Genomic_DNA"/>
</dbReference>